<proteinExistence type="inferred from homology"/>
<comment type="catalytic activity">
    <reaction evidence="7">
        <text>aldehydo-D-galacturonate = keto-D-tagaturonate</text>
        <dbReference type="Rhea" id="RHEA:27702"/>
        <dbReference type="ChEBI" id="CHEBI:12952"/>
        <dbReference type="ChEBI" id="CHEBI:17886"/>
    </reaction>
</comment>
<evidence type="ECO:0000256" key="6">
    <source>
        <dbReference type="ARBA" id="ARBA00023235"/>
    </source>
</evidence>
<dbReference type="Proteomes" id="UP000438476">
    <property type="component" value="Unassembled WGS sequence"/>
</dbReference>
<comment type="similarity">
    <text evidence="3 7">Belongs to the metallo-dependent hydrolases superfamily. Uronate isomerase family.</text>
</comment>
<dbReference type="Gene3D" id="3.20.20.140">
    <property type="entry name" value="Metal-dependent hydrolases"/>
    <property type="match status" value="1"/>
</dbReference>
<keyword evidence="6 7" id="KW-0413">Isomerase</keyword>
<dbReference type="GO" id="GO:0019698">
    <property type="term" value="P:D-galacturonate catabolic process"/>
    <property type="evidence" value="ECO:0007669"/>
    <property type="project" value="TreeGrafter"/>
</dbReference>
<evidence type="ECO:0000256" key="5">
    <source>
        <dbReference type="ARBA" id="ARBA00020555"/>
    </source>
</evidence>
<accession>A0A6I4T0S3</accession>
<protein>
    <recommendedName>
        <fullName evidence="5 7">Uronate isomerase</fullName>
        <ecNumber evidence="4 7">5.3.1.12</ecNumber>
    </recommendedName>
    <alternativeName>
        <fullName evidence="7">Glucuronate isomerase</fullName>
    </alternativeName>
    <alternativeName>
        <fullName evidence="7">Uronic isomerase</fullName>
    </alternativeName>
</protein>
<dbReference type="AlphaFoldDB" id="A0A6I4T0S3"/>
<dbReference type="GO" id="GO:0008880">
    <property type="term" value="F:glucuronate isomerase activity"/>
    <property type="evidence" value="ECO:0007669"/>
    <property type="project" value="UniProtKB-UniRule"/>
</dbReference>
<dbReference type="Gene3D" id="1.10.2020.10">
    <property type="entry name" value="uronate isomerase, domain 2, chain A"/>
    <property type="match status" value="1"/>
</dbReference>
<organism evidence="8 9">
    <name type="scientific">Altericroceibacterium endophyticum</name>
    <dbReference type="NCBI Taxonomy" id="1808508"/>
    <lineage>
        <taxon>Bacteria</taxon>
        <taxon>Pseudomonadati</taxon>
        <taxon>Pseudomonadota</taxon>
        <taxon>Alphaproteobacteria</taxon>
        <taxon>Sphingomonadales</taxon>
        <taxon>Erythrobacteraceae</taxon>
        <taxon>Altericroceibacterium</taxon>
    </lineage>
</organism>
<dbReference type="InterPro" id="IPR003766">
    <property type="entry name" value="Uronate_isomerase"/>
</dbReference>
<name>A0A6I4T0S3_9SPHN</name>
<evidence type="ECO:0000256" key="3">
    <source>
        <dbReference type="ARBA" id="ARBA00008397"/>
    </source>
</evidence>
<comment type="pathway">
    <text evidence="2 7">Carbohydrate metabolism; pentose and glucuronate interconversion.</text>
</comment>
<comment type="catalytic activity">
    <reaction evidence="1 7">
        <text>D-glucuronate = D-fructuronate</text>
        <dbReference type="Rhea" id="RHEA:13049"/>
        <dbReference type="ChEBI" id="CHEBI:58720"/>
        <dbReference type="ChEBI" id="CHEBI:59863"/>
        <dbReference type="EC" id="5.3.1.12"/>
    </reaction>
</comment>
<reference evidence="8 9" key="1">
    <citation type="submission" date="2019-12" db="EMBL/GenBank/DDBJ databases">
        <title>Genomic-based taxomic classification of the family Erythrobacteraceae.</title>
        <authorList>
            <person name="Xu L."/>
        </authorList>
    </citation>
    <scope>NUCLEOTIDE SEQUENCE [LARGE SCALE GENOMIC DNA]</scope>
    <source>
        <strain evidence="8 9">LMG 29518</strain>
    </source>
</reference>
<dbReference type="SUPFAM" id="SSF51556">
    <property type="entry name" value="Metallo-dependent hydrolases"/>
    <property type="match status" value="1"/>
</dbReference>
<dbReference type="UniPathway" id="UPA00246"/>
<dbReference type="Pfam" id="PF02614">
    <property type="entry name" value="UxaC"/>
    <property type="match status" value="1"/>
</dbReference>
<comment type="caution">
    <text evidence="8">The sequence shown here is derived from an EMBL/GenBank/DDBJ whole genome shotgun (WGS) entry which is preliminary data.</text>
</comment>
<dbReference type="GO" id="GO:0042840">
    <property type="term" value="P:D-glucuronate catabolic process"/>
    <property type="evidence" value="ECO:0007669"/>
    <property type="project" value="TreeGrafter"/>
</dbReference>
<evidence type="ECO:0000256" key="1">
    <source>
        <dbReference type="ARBA" id="ARBA00001165"/>
    </source>
</evidence>
<dbReference type="PANTHER" id="PTHR30068:SF4">
    <property type="entry name" value="URONATE ISOMERASE"/>
    <property type="match status" value="1"/>
</dbReference>
<dbReference type="RefSeq" id="WP_160734932.1">
    <property type="nucleotide sequence ID" value="NZ_WTYT01000001.1"/>
</dbReference>
<dbReference type="OrthoDB" id="9766564at2"/>
<dbReference type="EC" id="5.3.1.12" evidence="4 7"/>
<evidence type="ECO:0000313" key="9">
    <source>
        <dbReference type="Proteomes" id="UP000438476"/>
    </source>
</evidence>
<keyword evidence="9" id="KW-1185">Reference proteome</keyword>
<sequence length="471" mass="53465">MTAATLSLHPDRLLPADRHVRDIARTLYAEVKDLPIISPHGHTDPSWWARNENFDNATNLLLVPDHYLFRMLYSQGIPLGDLGIPDASGSPVADPRSAWRTFAENYYLFRGTPSRIWLDWVFAEVFGLDILLQRQSADHYFDTINDQLKRDDFRPRALFERFNIEAIATTESPLDSLSSHKTIRESGWGGKVITAYRPDPVVDPEFEGFVANLRKLSDLTGEDCFSWSGYLTAHRKRRTFFKEMGATSTDHGHPTAKTADLSPQDAEALFDRVKTGKASSDDAENFRAQMLTEMAGMSLEDGLVMQIHPGSFRNHNQSLFDRFGRDKGADVPVRSEYVEALRPLLGKYGNERDLTAILFTLDESVYSRELAPLAGHYPALKLGPAWWFHDSPEGMRRFRRQMTETAGFYNTVGFNDDTRAFLSIPARHDLARRIDCGFLAELVAEHRLQDWEAAEVARDLAYNLAKSAYKL</sequence>
<evidence type="ECO:0000313" key="8">
    <source>
        <dbReference type="EMBL" id="MXO64506.1"/>
    </source>
</evidence>
<evidence type="ECO:0000256" key="7">
    <source>
        <dbReference type="HAMAP-Rule" id="MF_00675"/>
    </source>
</evidence>
<dbReference type="PANTHER" id="PTHR30068">
    <property type="entry name" value="URONATE ISOMERASE"/>
    <property type="match status" value="1"/>
</dbReference>
<dbReference type="NCBIfam" id="NF002794">
    <property type="entry name" value="PRK02925.1"/>
    <property type="match status" value="1"/>
</dbReference>
<evidence type="ECO:0000256" key="2">
    <source>
        <dbReference type="ARBA" id="ARBA00004892"/>
    </source>
</evidence>
<dbReference type="InterPro" id="IPR032466">
    <property type="entry name" value="Metal_Hydrolase"/>
</dbReference>
<gene>
    <name evidence="7 8" type="primary">uxaC</name>
    <name evidence="8" type="ORF">GRI91_01870</name>
</gene>
<dbReference type="EMBL" id="WTYT01000001">
    <property type="protein sequence ID" value="MXO64506.1"/>
    <property type="molecule type" value="Genomic_DNA"/>
</dbReference>
<evidence type="ECO:0000256" key="4">
    <source>
        <dbReference type="ARBA" id="ARBA00012546"/>
    </source>
</evidence>
<dbReference type="HAMAP" id="MF_00675">
    <property type="entry name" value="UxaC"/>
    <property type="match status" value="1"/>
</dbReference>